<dbReference type="InterPro" id="IPR001763">
    <property type="entry name" value="Rhodanese-like_dom"/>
</dbReference>
<dbReference type="PANTHER" id="PTHR43031">
    <property type="entry name" value="FAD-DEPENDENT OXIDOREDUCTASE"/>
    <property type="match status" value="1"/>
</dbReference>
<proteinExistence type="predicted"/>
<comment type="caution">
    <text evidence="3">The sequence shown here is derived from an EMBL/GenBank/DDBJ whole genome shotgun (WGS) entry which is preliminary data.</text>
</comment>
<evidence type="ECO:0000313" key="4">
    <source>
        <dbReference type="Proteomes" id="UP000613768"/>
    </source>
</evidence>
<dbReference type="SUPFAM" id="SSF52821">
    <property type="entry name" value="Rhodanese/Cell cycle control phosphatase"/>
    <property type="match status" value="1"/>
</dbReference>
<name>A0AAW3ZND4_9GAMM</name>
<evidence type="ECO:0000256" key="1">
    <source>
        <dbReference type="SAM" id="Phobius"/>
    </source>
</evidence>
<keyword evidence="1" id="KW-1133">Transmembrane helix</keyword>
<dbReference type="Proteomes" id="UP000613768">
    <property type="component" value="Unassembled WGS sequence"/>
</dbReference>
<evidence type="ECO:0000259" key="2">
    <source>
        <dbReference type="PROSITE" id="PS50206"/>
    </source>
</evidence>
<organism evidence="3 4">
    <name type="scientific">Pseudomarimonas arenosa</name>
    <dbReference type="NCBI Taxonomy" id="2774145"/>
    <lineage>
        <taxon>Bacteria</taxon>
        <taxon>Pseudomonadati</taxon>
        <taxon>Pseudomonadota</taxon>
        <taxon>Gammaproteobacteria</taxon>
        <taxon>Lysobacterales</taxon>
        <taxon>Lysobacteraceae</taxon>
        <taxon>Pseudomarimonas</taxon>
    </lineage>
</organism>
<dbReference type="EMBL" id="JACYTR010000038">
    <property type="protein sequence ID" value="MBD8527044.1"/>
    <property type="molecule type" value="Genomic_DNA"/>
</dbReference>
<dbReference type="CDD" id="cd00158">
    <property type="entry name" value="RHOD"/>
    <property type="match status" value="1"/>
</dbReference>
<dbReference type="SMART" id="SM00450">
    <property type="entry name" value="RHOD"/>
    <property type="match status" value="1"/>
</dbReference>
<accession>A0AAW3ZND4</accession>
<dbReference type="Pfam" id="PF00581">
    <property type="entry name" value="Rhodanese"/>
    <property type="match status" value="1"/>
</dbReference>
<keyword evidence="1" id="KW-0812">Transmembrane</keyword>
<feature type="transmembrane region" description="Helical" evidence="1">
    <location>
        <begin position="6"/>
        <end position="29"/>
    </location>
</feature>
<protein>
    <submittedName>
        <fullName evidence="3">Rhodanese-like domain-containing protein</fullName>
    </submittedName>
</protein>
<dbReference type="RefSeq" id="WP_192030464.1">
    <property type="nucleotide sequence ID" value="NZ_JACYTR010000038.1"/>
</dbReference>
<keyword evidence="1" id="KW-0472">Membrane</keyword>
<dbReference type="PANTHER" id="PTHR43031:SF18">
    <property type="entry name" value="RHODANESE-RELATED SULFURTRANSFERASES"/>
    <property type="match status" value="1"/>
</dbReference>
<reference evidence="3 4" key="1">
    <citation type="submission" date="2020-09" db="EMBL/GenBank/DDBJ databases">
        <title>Pseudoxanthomonas sp. CAU 1598 isolated from sand of Yaerae Beach.</title>
        <authorList>
            <person name="Kim W."/>
        </authorList>
    </citation>
    <scope>NUCLEOTIDE SEQUENCE [LARGE SCALE GENOMIC DNA]</scope>
    <source>
        <strain evidence="3 4">CAU 1598</strain>
    </source>
</reference>
<dbReference type="InterPro" id="IPR036873">
    <property type="entry name" value="Rhodanese-like_dom_sf"/>
</dbReference>
<dbReference type="AlphaFoldDB" id="A0AAW3ZND4"/>
<sequence length="145" mass="15613">MFSEEFTQFLANNMLLSVLFVGIGVALIVNEFSRFTRGYQAISPAELTRLINREDALVVDVSSLNDYEKGHIVGSKHIALSQFDPESKLLAKAKDAPVALVCRTGMTAGGAAKKLVKAGFGKVFWLDGGIAAWQQAELPLAKGKA</sequence>
<keyword evidence="4" id="KW-1185">Reference proteome</keyword>
<evidence type="ECO:0000313" key="3">
    <source>
        <dbReference type="EMBL" id="MBD8527044.1"/>
    </source>
</evidence>
<dbReference type="PROSITE" id="PS50206">
    <property type="entry name" value="RHODANESE_3"/>
    <property type="match status" value="1"/>
</dbReference>
<gene>
    <name evidence="3" type="ORF">IFO71_14980</name>
</gene>
<dbReference type="Gene3D" id="3.40.250.10">
    <property type="entry name" value="Rhodanese-like domain"/>
    <property type="match status" value="1"/>
</dbReference>
<feature type="domain" description="Rhodanese" evidence="2">
    <location>
        <begin position="52"/>
        <end position="142"/>
    </location>
</feature>
<dbReference type="InterPro" id="IPR050229">
    <property type="entry name" value="GlpE_sulfurtransferase"/>
</dbReference>